<dbReference type="Gene3D" id="2.40.170.20">
    <property type="entry name" value="TonB-dependent receptor, beta-barrel domain"/>
    <property type="match status" value="1"/>
</dbReference>
<dbReference type="GO" id="GO:0044718">
    <property type="term" value="P:siderophore transmembrane transport"/>
    <property type="evidence" value="ECO:0007669"/>
    <property type="project" value="TreeGrafter"/>
</dbReference>
<name>E0NQ60_9BACT</name>
<comment type="subcellular location">
    <subcellularLocation>
        <location evidence="1 10">Cell outer membrane</location>
        <topology evidence="1 10">Multi-pass membrane protein</topology>
    </subcellularLocation>
</comment>
<organism evidence="15 16">
    <name type="scientific">Hoylesella marshii DSM 16973 = JCM 13450</name>
    <dbReference type="NCBI Taxonomy" id="862515"/>
    <lineage>
        <taxon>Bacteria</taxon>
        <taxon>Pseudomonadati</taxon>
        <taxon>Bacteroidota</taxon>
        <taxon>Bacteroidia</taxon>
        <taxon>Bacteroidales</taxon>
        <taxon>Prevotellaceae</taxon>
        <taxon>Hoylesella</taxon>
    </lineage>
</organism>
<protein>
    <submittedName>
        <fullName evidence="15">TonB-dependent receptor plug domain protein</fullName>
    </submittedName>
</protein>
<feature type="domain" description="TonB-dependent receptor-like beta-barrel" evidence="13">
    <location>
        <begin position="218"/>
        <end position="651"/>
    </location>
</feature>
<dbReference type="InterPro" id="IPR039426">
    <property type="entry name" value="TonB-dep_rcpt-like"/>
</dbReference>
<evidence type="ECO:0000256" key="4">
    <source>
        <dbReference type="ARBA" id="ARBA00022692"/>
    </source>
</evidence>
<dbReference type="Proteomes" id="UP000004394">
    <property type="component" value="Unassembled WGS sequence"/>
</dbReference>
<dbReference type="GO" id="GO:0009279">
    <property type="term" value="C:cell outer membrane"/>
    <property type="evidence" value="ECO:0007669"/>
    <property type="project" value="UniProtKB-SubCell"/>
</dbReference>
<dbReference type="GO" id="GO:0015344">
    <property type="term" value="F:siderophore uptake transmembrane transporter activity"/>
    <property type="evidence" value="ECO:0007669"/>
    <property type="project" value="TreeGrafter"/>
</dbReference>
<dbReference type="HOGENOM" id="CLU_008287_18_5_10"/>
<dbReference type="EMBL" id="AEEI01000012">
    <property type="protein sequence ID" value="EFM02753.1"/>
    <property type="molecule type" value="Genomic_DNA"/>
</dbReference>
<keyword evidence="2 10" id="KW-0813">Transport</keyword>
<evidence type="ECO:0000256" key="3">
    <source>
        <dbReference type="ARBA" id="ARBA00022452"/>
    </source>
</evidence>
<evidence type="ECO:0000256" key="7">
    <source>
        <dbReference type="ARBA" id="ARBA00023136"/>
    </source>
</evidence>
<dbReference type="RefSeq" id="WP_006948038.1">
    <property type="nucleotide sequence ID" value="NZ_BAJI01000017.1"/>
</dbReference>
<gene>
    <name evidence="15" type="ORF">HMPREF0658_0311</name>
</gene>
<evidence type="ECO:0000256" key="1">
    <source>
        <dbReference type="ARBA" id="ARBA00004571"/>
    </source>
</evidence>
<evidence type="ECO:0000256" key="11">
    <source>
        <dbReference type="RuleBase" id="RU003357"/>
    </source>
</evidence>
<reference evidence="15" key="1">
    <citation type="submission" date="2010-07" db="EMBL/GenBank/DDBJ databases">
        <authorList>
            <person name="Muzny D."/>
            <person name="Qin X."/>
            <person name="Deng J."/>
            <person name="Jiang H."/>
            <person name="Liu Y."/>
            <person name="Qu J."/>
            <person name="Song X.-Z."/>
            <person name="Zhang L."/>
            <person name="Thornton R."/>
            <person name="Coyle M."/>
            <person name="Francisco L."/>
            <person name="Jackson L."/>
            <person name="Javaid M."/>
            <person name="Korchina V."/>
            <person name="Kovar C."/>
            <person name="Mata R."/>
            <person name="Mathew T."/>
            <person name="Ngo R."/>
            <person name="Nguyen L."/>
            <person name="Nguyen N."/>
            <person name="Okwuonu G."/>
            <person name="Ongeri F."/>
            <person name="Pham C."/>
            <person name="Simmons D."/>
            <person name="Wilczek-Boney K."/>
            <person name="Hale W."/>
            <person name="Jakkamsetti A."/>
            <person name="Pham P."/>
            <person name="Ruth R."/>
            <person name="San Lucas F."/>
            <person name="Warren J."/>
            <person name="Zhang J."/>
            <person name="Zhao Z."/>
            <person name="Zhou C."/>
            <person name="Zhu D."/>
            <person name="Lee S."/>
            <person name="Bess C."/>
            <person name="Blankenburg K."/>
            <person name="Forbes L."/>
            <person name="Fu Q."/>
            <person name="Gubbala S."/>
            <person name="Hirani K."/>
            <person name="Jayaseelan J.C."/>
            <person name="Lara F."/>
            <person name="Munidasa M."/>
            <person name="Palculict T."/>
            <person name="Patil S."/>
            <person name="Pu L.-L."/>
            <person name="Saada N."/>
            <person name="Tang L."/>
            <person name="Weissenberger G."/>
            <person name="Zhu Y."/>
            <person name="Hemphill L."/>
            <person name="Shang Y."/>
            <person name="Youmans B."/>
            <person name="Ayvaz T."/>
            <person name="Ross M."/>
            <person name="Santibanez J."/>
            <person name="Aqrawi P."/>
            <person name="Gross S."/>
            <person name="Joshi V."/>
            <person name="Fowler G."/>
            <person name="Nazareth L."/>
            <person name="Reid J."/>
            <person name="Worley K."/>
            <person name="Petrosino J."/>
            <person name="Highlander S."/>
            <person name="Gibbs R."/>
        </authorList>
    </citation>
    <scope>NUCLEOTIDE SEQUENCE [LARGE SCALE GENOMIC DNA]</scope>
    <source>
        <strain evidence="15">DSM 16973</strain>
    </source>
</reference>
<evidence type="ECO:0000256" key="6">
    <source>
        <dbReference type="ARBA" id="ARBA00023077"/>
    </source>
</evidence>
<keyword evidence="5" id="KW-0732">Signal</keyword>
<dbReference type="BioCyc" id="PMAR862515-HMP:GMOO-321-MONOMER"/>
<evidence type="ECO:0000256" key="9">
    <source>
        <dbReference type="ARBA" id="ARBA00023237"/>
    </source>
</evidence>
<proteinExistence type="inferred from homology"/>
<evidence type="ECO:0000256" key="8">
    <source>
        <dbReference type="ARBA" id="ARBA00023170"/>
    </source>
</evidence>
<feature type="transmembrane region" description="Helical" evidence="12">
    <location>
        <begin position="21"/>
        <end position="45"/>
    </location>
</feature>
<accession>E0NQ60</accession>
<keyword evidence="3 10" id="KW-1134">Transmembrane beta strand</keyword>
<keyword evidence="4 10" id="KW-0812">Transmembrane</keyword>
<evidence type="ECO:0000256" key="12">
    <source>
        <dbReference type="SAM" id="Phobius"/>
    </source>
</evidence>
<dbReference type="STRING" id="862515.HMPREF0658_0311"/>
<comment type="similarity">
    <text evidence="10 11">Belongs to the TonB-dependent receptor family.</text>
</comment>
<dbReference type="eggNOG" id="COG4206">
    <property type="taxonomic scope" value="Bacteria"/>
</dbReference>
<dbReference type="PANTHER" id="PTHR30069:SF29">
    <property type="entry name" value="HEMOGLOBIN AND HEMOGLOBIN-HAPTOGLOBIN-BINDING PROTEIN 1-RELATED"/>
    <property type="match status" value="1"/>
</dbReference>
<dbReference type="OrthoDB" id="9758472at2"/>
<evidence type="ECO:0000313" key="16">
    <source>
        <dbReference type="Proteomes" id="UP000004394"/>
    </source>
</evidence>
<dbReference type="InterPro" id="IPR012910">
    <property type="entry name" value="Plug_dom"/>
</dbReference>
<dbReference type="InterPro" id="IPR036942">
    <property type="entry name" value="Beta-barrel_TonB_sf"/>
</dbReference>
<dbReference type="Pfam" id="PF07715">
    <property type="entry name" value="Plug"/>
    <property type="match status" value="1"/>
</dbReference>
<dbReference type="PANTHER" id="PTHR30069">
    <property type="entry name" value="TONB-DEPENDENT OUTER MEMBRANE RECEPTOR"/>
    <property type="match status" value="1"/>
</dbReference>
<comment type="caution">
    <text evidence="15">The sequence shown here is derived from an EMBL/GenBank/DDBJ whole genome shotgun (WGS) entry which is preliminary data.</text>
</comment>
<dbReference type="Pfam" id="PF00593">
    <property type="entry name" value="TonB_dep_Rec_b-barrel"/>
    <property type="match status" value="1"/>
</dbReference>
<evidence type="ECO:0000313" key="15">
    <source>
        <dbReference type="EMBL" id="EFM02753.1"/>
    </source>
</evidence>
<keyword evidence="9 10" id="KW-0998">Cell outer membrane</keyword>
<dbReference type="PROSITE" id="PS52016">
    <property type="entry name" value="TONB_DEPENDENT_REC_3"/>
    <property type="match status" value="1"/>
</dbReference>
<evidence type="ECO:0000259" key="14">
    <source>
        <dbReference type="Pfam" id="PF07715"/>
    </source>
</evidence>
<dbReference type="AlphaFoldDB" id="E0NQ60"/>
<sequence length="679" mass="76017">MYKRKTNKRDVLLFKRFSHKGYALFACLGKEVLIGTLSVATLSYAKASGMSTERYIGDSIQQTNKREVRLDEVQVTGSRAPLTSIQAAKIVSVITREDIQRANAESVNDLLKLATGVDVRQRGGFGVQTDISINGGTFDQITILLNGMNISSPQTGHNAADFPVSLHDIERIEVLEGASARVFGSSAFSGAINIVTRSESRSSVQASFEGGSYGSAGGDFGLTLSSKQFHNKLSGGYMQTDGGTDKSDFKKRRAFYQGDFFSPYINLNWQAGITSQDYGANTFYSAKYKNQYEETRRYMGSLGATIHNLPAGIVVTPMIYGHRDYDHYQLIRGAVGASSGENYHQTDVYGASVNAYVDWLPGKTAIGADVRKERILSTAYGDLLATNRQRHIHGTERMYTRRGKRTNTSLFLEHDILLKQVTISAGLLANRNTALDGDFRLYPGVDISYRPAVSWKIYASWNKALRVPTYTDLYTNNPVQQGDITLKPEKNTTYKLGAQYGHHGIEAIASAFYSNGSNLIDWVKPTAASTKYQAINIGKLDNMGASADFIFRFPEILNRPEFFLTQARLSYAYIYQKHETQTPIYASLYALEYLRHKLTAEVSHRIWRHLSANWSLRWQQRMNGYHPYAKLDGKLMWNDAKYTLYVKADNITAHRYYDLGHVVQPGFWLMAGATIKLDL</sequence>
<keyword evidence="6 11" id="KW-0798">TonB box</keyword>
<keyword evidence="7 10" id="KW-0472">Membrane</keyword>
<dbReference type="Gene3D" id="2.170.130.10">
    <property type="entry name" value="TonB-dependent receptor, plug domain"/>
    <property type="match status" value="1"/>
</dbReference>
<dbReference type="InterPro" id="IPR037066">
    <property type="entry name" value="Plug_dom_sf"/>
</dbReference>
<evidence type="ECO:0000256" key="10">
    <source>
        <dbReference type="PROSITE-ProRule" id="PRU01360"/>
    </source>
</evidence>
<keyword evidence="16" id="KW-1185">Reference proteome</keyword>
<feature type="domain" description="TonB-dependent receptor plug" evidence="14">
    <location>
        <begin position="87"/>
        <end position="191"/>
    </location>
</feature>
<evidence type="ECO:0000256" key="2">
    <source>
        <dbReference type="ARBA" id="ARBA00022448"/>
    </source>
</evidence>
<evidence type="ECO:0000259" key="13">
    <source>
        <dbReference type="Pfam" id="PF00593"/>
    </source>
</evidence>
<dbReference type="SUPFAM" id="SSF56935">
    <property type="entry name" value="Porins"/>
    <property type="match status" value="1"/>
</dbReference>
<evidence type="ECO:0000256" key="5">
    <source>
        <dbReference type="ARBA" id="ARBA00022729"/>
    </source>
</evidence>
<keyword evidence="12" id="KW-1133">Transmembrane helix</keyword>
<keyword evidence="8 15" id="KW-0675">Receptor</keyword>
<dbReference type="InterPro" id="IPR000531">
    <property type="entry name" value="Beta-barrel_TonB"/>
</dbReference>